<dbReference type="SUPFAM" id="SSF55486">
    <property type="entry name" value="Metalloproteases ('zincins'), catalytic domain"/>
    <property type="match status" value="1"/>
</dbReference>
<evidence type="ECO:0000313" key="13">
    <source>
        <dbReference type="EMBL" id="RHB32339.1"/>
    </source>
</evidence>
<keyword evidence="5" id="KW-0378">Hydrolase</keyword>
<feature type="domain" description="Peptidase M43 pregnancy-associated plasma-A" evidence="10">
    <location>
        <begin position="159"/>
        <end position="304"/>
    </location>
</feature>
<evidence type="ECO:0000256" key="7">
    <source>
        <dbReference type="ARBA" id="ARBA00023049"/>
    </source>
</evidence>
<feature type="domain" description="Secretion system C-terminal sorting" evidence="11">
    <location>
        <begin position="800"/>
        <end position="867"/>
    </location>
</feature>
<proteinExistence type="inferred from homology"/>
<comment type="similarity">
    <text evidence="1">Belongs to the peptidase M43B family.</text>
</comment>
<organism evidence="13 14">
    <name type="scientific">Bacteroides nordii</name>
    <dbReference type="NCBI Taxonomy" id="291645"/>
    <lineage>
        <taxon>Bacteria</taxon>
        <taxon>Pseudomonadati</taxon>
        <taxon>Bacteroidota</taxon>
        <taxon>Bacteroidia</taxon>
        <taxon>Bacteroidales</taxon>
        <taxon>Bacteroidaceae</taxon>
        <taxon>Bacteroides</taxon>
    </lineage>
</organism>
<evidence type="ECO:0000256" key="4">
    <source>
        <dbReference type="ARBA" id="ARBA00022729"/>
    </source>
</evidence>
<feature type="chain" id="PRO_5019272115" evidence="9">
    <location>
        <begin position="24"/>
        <end position="869"/>
    </location>
</feature>
<evidence type="ECO:0000256" key="8">
    <source>
        <dbReference type="ARBA" id="ARBA00023157"/>
    </source>
</evidence>
<keyword evidence="6" id="KW-0862">Zinc</keyword>
<dbReference type="Gene3D" id="3.40.390.10">
    <property type="entry name" value="Collagenase (Catalytic Domain)"/>
    <property type="match status" value="1"/>
</dbReference>
<evidence type="ECO:0000313" key="14">
    <source>
        <dbReference type="Proteomes" id="UP000284379"/>
    </source>
</evidence>
<feature type="domain" description="GEVED" evidence="12">
    <location>
        <begin position="521"/>
        <end position="603"/>
    </location>
</feature>
<dbReference type="NCBIfam" id="TIGR04183">
    <property type="entry name" value="Por_Secre_tail"/>
    <property type="match status" value="1"/>
</dbReference>
<accession>A0A413VFQ7</accession>
<dbReference type="GO" id="GO:0046872">
    <property type="term" value="F:metal ion binding"/>
    <property type="evidence" value="ECO:0007669"/>
    <property type="project" value="UniProtKB-KW"/>
</dbReference>
<keyword evidence="8" id="KW-1015">Disulfide bond</keyword>
<gene>
    <name evidence="13" type="ORF">DW888_17120</name>
</gene>
<comment type="caution">
    <text evidence="13">The sequence shown here is derived from an EMBL/GenBank/DDBJ whole genome shotgun (WGS) entry which is preliminary data.</text>
</comment>
<evidence type="ECO:0000256" key="5">
    <source>
        <dbReference type="ARBA" id="ARBA00022801"/>
    </source>
</evidence>
<evidence type="ECO:0000256" key="9">
    <source>
        <dbReference type="SAM" id="SignalP"/>
    </source>
</evidence>
<dbReference type="InterPro" id="IPR045474">
    <property type="entry name" value="GEVED"/>
</dbReference>
<evidence type="ECO:0000259" key="11">
    <source>
        <dbReference type="Pfam" id="PF18962"/>
    </source>
</evidence>
<keyword evidence="4 9" id="KW-0732">Signal</keyword>
<dbReference type="Pfam" id="PF20009">
    <property type="entry name" value="GEVED"/>
    <property type="match status" value="2"/>
</dbReference>
<dbReference type="InterPro" id="IPR024079">
    <property type="entry name" value="MetalloPept_cat_dom_sf"/>
</dbReference>
<reference evidence="13 14" key="1">
    <citation type="submission" date="2018-08" db="EMBL/GenBank/DDBJ databases">
        <title>A genome reference for cultivated species of the human gut microbiota.</title>
        <authorList>
            <person name="Zou Y."/>
            <person name="Xue W."/>
            <person name="Luo G."/>
        </authorList>
    </citation>
    <scope>NUCLEOTIDE SEQUENCE [LARGE SCALE GENOMIC DNA]</scope>
    <source>
        <strain evidence="13 14">AM40-30BH</strain>
    </source>
</reference>
<dbReference type="RefSeq" id="WP_002558252.1">
    <property type="nucleotide sequence ID" value="NZ_CABJFV010000019.1"/>
</dbReference>
<evidence type="ECO:0000256" key="1">
    <source>
        <dbReference type="ARBA" id="ARBA00008721"/>
    </source>
</evidence>
<dbReference type="Proteomes" id="UP000284379">
    <property type="component" value="Unassembled WGS sequence"/>
</dbReference>
<dbReference type="InterPro" id="IPR026444">
    <property type="entry name" value="Secre_tail"/>
</dbReference>
<feature type="domain" description="GEVED" evidence="12">
    <location>
        <begin position="698"/>
        <end position="781"/>
    </location>
</feature>
<dbReference type="GO" id="GO:0006508">
    <property type="term" value="P:proteolysis"/>
    <property type="evidence" value="ECO:0007669"/>
    <property type="project" value="UniProtKB-KW"/>
</dbReference>
<evidence type="ECO:0000256" key="6">
    <source>
        <dbReference type="ARBA" id="ARBA00022833"/>
    </source>
</evidence>
<dbReference type="Pfam" id="PF18962">
    <property type="entry name" value="Por_Secre_tail"/>
    <property type="match status" value="1"/>
</dbReference>
<evidence type="ECO:0000259" key="10">
    <source>
        <dbReference type="Pfam" id="PF05572"/>
    </source>
</evidence>
<dbReference type="GO" id="GO:0008237">
    <property type="term" value="F:metallopeptidase activity"/>
    <property type="evidence" value="ECO:0007669"/>
    <property type="project" value="UniProtKB-KW"/>
</dbReference>
<dbReference type="AlphaFoldDB" id="A0A413VFQ7"/>
<dbReference type="Pfam" id="PF05572">
    <property type="entry name" value="Peptidase_M43"/>
    <property type="match status" value="1"/>
</dbReference>
<keyword evidence="3" id="KW-0479">Metal-binding</keyword>
<evidence type="ECO:0000256" key="2">
    <source>
        <dbReference type="ARBA" id="ARBA00022670"/>
    </source>
</evidence>
<name>A0A413VFQ7_9BACE</name>
<feature type="signal peptide" evidence="9">
    <location>
        <begin position="1"/>
        <end position="23"/>
    </location>
</feature>
<dbReference type="PANTHER" id="PTHR47466:SF1">
    <property type="entry name" value="METALLOPROTEASE MEP1 (AFU_ORTHOLOGUE AFUA_1G07730)-RELATED"/>
    <property type="match status" value="1"/>
</dbReference>
<sequence>MKKNTLFLLGVLLGMGSINGVSAQQNVCGFEHQQEMYRKLHPTAETENVDALVATRTNVSYHQGQYVIPVVFHVFADATNDSRLKVTYSLIEKALKQTNEDFQGLTADYNQTGASSRFEEIKKPLNIAFRLAKIDPDGNPTKGVVFYDEAEKGFGNGGGYDEAIQKYAWDNSRYMNIYIMKDLYADGDYYNSGVSWLPDNSMTMENLARVVYNGSYIGNNTSENFRRVLTHEFGHFMGLHHTFEGGCTYPNDGIEDTPPVATSKWPADQVNCEGDYTDWENFMNYTDAYRHFTAGQVARMEYYLNESLSRSELWQEENLVATGVNDDYVAVPVVLIVKGKNFSETIDNQGEVSGSLQLEASAGMTFAKLGVLVEGTDYTISNLPAGLQATVTLSSDVTAMITMSGKALSHQASDSHKDVSITLNTSVLKVENGTPTAQNINFGVLFNDPYTSYCLFNPRFAPYAHISKVKFAQIERNTDFDGQQYKDFRADYVAGLEKGKTYKLEVTVQNWKSGENDPYTVRAWFDWNGDYVFQQDEMIAPQKISKIGKAGTEHVLIFDIVVPDDMVMDKEFGFRVMLHYTLGKDGEDPCGEIDSGDVEDYGIIYGEENAHVLPPDGPDEPVDEVCVPEFSYRPYAYIKKVEFANISNETTGEVNNTEIIEDFRDNQELNGHIEKGKEYVMKVTYSNLNSNSKDAYVIRAYIDWNHDNILEKEESQKIAIPAIGSADNPGTVEFRWTAPDNAVLNEKLHMRVFMHYGDADSMVGEQPCGTVENGQLEEYYVIVSSDPSMIIDHTVGAMNVYPNPTDGILYIGGENMNMVKYSLYSIDGRLVQQDNITTSQIDISKQPKGAYLLKIETKESVLQQIVILK</sequence>
<evidence type="ECO:0000256" key="3">
    <source>
        <dbReference type="ARBA" id="ARBA00022723"/>
    </source>
</evidence>
<dbReference type="EMBL" id="QSGO01000019">
    <property type="protein sequence ID" value="RHB32339.1"/>
    <property type="molecule type" value="Genomic_DNA"/>
</dbReference>
<protein>
    <submittedName>
        <fullName evidence="13">T9SS C-terminal target domain-containing protein</fullName>
    </submittedName>
</protein>
<keyword evidence="2" id="KW-0645">Protease</keyword>
<dbReference type="InterPro" id="IPR008754">
    <property type="entry name" value="Peptidase_M43"/>
</dbReference>
<dbReference type="PANTHER" id="PTHR47466">
    <property type="match status" value="1"/>
</dbReference>
<keyword evidence="7" id="KW-0482">Metalloprotease</keyword>
<evidence type="ECO:0000259" key="12">
    <source>
        <dbReference type="Pfam" id="PF20009"/>
    </source>
</evidence>